<comment type="caution">
    <text evidence="1">The sequence shown here is derived from an EMBL/GenBank/DDBJ whole genome shotgun (WGS) entry which is preliminary data.</text>
</comment>
<name>A0ABS8A3Z9_9FLAO</name>
<reference evidence="1 2" key="1">
    <citation type="submission" date="2021-09" db="EMBL/GenBank/DDBJ databases">
        <title>Genome sequencing and assembly of Chryseobacterium sp. RG1.</title>
        <authorList>
            <person name="Chhetri G."/>
        </authorList>
    </citation>
    <scope>NUCLEOTIDE SEQUENCE [LARGE SCALE GENOMIC DNA]</scope>
    <source>
        <strain evidence="1 2">RG1</strain>
    </source>
</reference>
<protein>
    <submittedName>
        <fullName evidence="1">Uncharacterized protein</fullName>
    </submittedName>
</protein>
<sequence>MKKRKTDVDLLIKSFNTYLVSLNSEERLLEPEIYHGKLMNCVDSLSETFEEFLSFGKFKDEWDYNYFNDFLNGPELIIKSLKTNCTYGLGINNEGLFLSMHLSNSENLRYMDDLFWKNLLHLSDFDGFIYEEYEFTRDERRKEFPELFKTNKSMIFRILRKYIFDHTESHSQYLPGSVGEFKISTKFSDSIPSSIQKLSGAFKIMYKLNYSLWKIKDLKDKKNS</sequence>
<organism evidence="1 2">
    <name type="scientific">Chryseobacterium tagetis</name>
    <dbReference type="NCBI Taxonomy" id="2801334"/>
    <lineage>
        <taxon>Bacteria</taxon>
        <taxon>Pseudomonadati</taxon>
        <taxon>Bacteroidota</taxon>
        <taxon>Flavobacteriia</taxon>
        <taxon>Flavobacteriales</taxon>
        <taxon>Weeksellaceae</taxon>
        <taxon>Chryseobacterium group</taxon>
        <taxon>Chryseobacterium</taxon>
    </lineage>
</organism>
<gene>
    <name evidence="1" type="ORF">JI747_016215</name>
</gene>
<keyword evidence="2" id="KW-1185">Reference proteome</keyword>
<dbReference type="EMBL" id="JAERSE020000004">
    <property type="protein sequence ID" value="MCA6068714.1"/>
    <property type="molecule type" value="Genomic_DNA"/>
</dbReference>
<proteinExistence type="predicted"/>
<evidence type="ECO:0000313" key="2">
    <source>
        <dbReference type="Proteomes" id="UP000618240"/>
    </source>
</evidence>
<dbReference type="RefSeq" id="WP_225689919.1">
    <property type="nucleotide sequence ID" value="NZ_JAERSE020000004.1"/>
</dbReference>
<dbReference type="Proteomes" id="UP000618240">
    <property type="component" value="Unassembled WGS sequence"/>
</dbReference>
<accession>A0ABS8A3Z9</accession>
<evidence type="ECO:0000313" key="1">
    <source>
        <dbReference type="EMBL" id="MCA6068714.1"/>
    </source>
</evidence>